<feature type="compositionally biased region" description="Acidic residues" evidence="1">
    <location>
        <begin position="455"/>
        <end position="478"/>
    </location>
</feature>
<dbReference type="InterPro" id="IPR004827">
    <property type="entry name" value="bZIP"/>
</dbReference>
<feature type="compositionally biased region" description="Acidic residues" evidence="1">
    <location>
        <begin position="540"/>
        <end position="570"/>
    </location>
</feature>
<proteinExistence type="predicted"/>
<feature type="region of interest" description="Disordered" evidence="1">
    <location>
        <begin position="425"/>
        <end position="616"/>
    </location>
</feature>
<name>A0A0F7SFP6_PHARH</name>
<feature type="region of interest" description="Disordered" evidence="1">
    <location>
        <begin position="306"/>
        <end position="372"/>
    </location>
</feature>
<feature type="region of interest" description="Disordered" evidence="1">
    <location>
        <begin position="217"/>
        <end position="260"/>
    </location>
</feature>
<dbReference type="InterPro" id="IPR046347">
    <property type="entry name" value="bZIP_sf"/>
</dbReference>
<feature type="compositionally biased region" description="Basic and acidic residues" evidence="1">
    <location>
        <begin position="526"/>
        <end position="539"/>
    </location>
</feature>
<evidence type="ECO:0000259" key="2">
    <source>
        <dbReference type="SMART" id="SM00338"/>
    </source>
</evidence>
<evidence type="ECO:0000256" key="1">
    <source>
        <dbReference type="SAM" id="MobiDB-lite"/>
    </source>
</evidence>
<dbReference type="Gene3D" id="1.20.5.170">
    <property type="match status" value="1"/>
</dbReference>
<feature type="compositionally biased region" description="Polar residues" evidence="1">
    <location>
        <begin position="72"/>
        <end position="84"/>
    </location>
</feature>
<dbReference type="CDD" id="cd14686">
    <property type="entry name" value="bZIP"/>
    <property type="match status" value="1"/>
</dbReference>
<protein>
    <submittedName>
        <fullName evidence="3">Basic-leucine zipper domain</fullName>
    </submittedName>
</protein>
<feature type="compositionally biased region" description="Low complexity" evidence="1">
    <location>
        <begin position="45"/>
        <end position="63"/>
    </location>
</feature>
<dbReference type="GO" id="GO:0003700">
    <property type="term" value="F:DNA-binding transcription factor activity"/>
    <property type="evidence" value="ECO:0007669"/>
    <property type="project" value="InterPro"/>
</dbReference>
<dbReference type="SUPFAM" id="SSF57959">
    <property type="entry name" value="Leucine zipper domain"/>
    <property type="match status" value="1"/>
</dbReference>
<feature type="compositionally biased region" description="Low complexity" evidence="1">
    <location>
        <begin position="17"/>
        <end position="28"/>
    </location>
</feature>
<dbReference type="EMBL" id="LN483167">
    <property type="protein sequence ID" value="CDZ97125.1"/>
    <property type="molecule type" value="Genomic_DNA"/>
</dbReference>
<feature type="compositionally biased region" description="Basic and acidic residues" evidence="1">
    <location>
        <begin position="482"/>
        <end position="515"/>
    </location>
</feature>
<sequence>MLNSGSAPSPNQPPQIPQAILQQLLQEPSILSLLSRLEQQQPNTSGSPSGSLSHNSFPSNSSFTAVPGIPTPLSNGFTPEPVTTRSGRPSRPPQPSLQLSHNLSHADDQLAALHQAWAGLDTSFLDGIAGSLNISNSLPSSGPISAHLPTDPFTSSASLLEPSPSASNVTGTVTASSTNLDLGWWWPFQDEENEDEDPSYDPSMAYPNLTPPTFNLITPGPSTTNSLAEESSQPAASTSGSMERLLNNASKTSSKRKGKGKAILEEALEASITNTSVNIDTTKFNTTESAPANLFFNNDDVAAGSSIQDEEDDDEGEPGRLPTPGGRLLRKRKVKERSPPPPSKKVKLTAEESAARRKARNKELASNSRKRQRDYVVGLEARIIELEAEVKKYKLVFQQAARSIKPGPGKNIYDVVSGGIKNPHPFANLPSIPASVPYKASPLKKNSSKKKHTEGEEEEQELPAEVAWPEDEEEDDEWQSQGEDKEVRIHHDSDERQGEGHDDNHLEDIEGRPAKVLETSIGPSEEGVKQTRAEEVRGNEEEEEDEDDDEDDEDSDSEDSALEDEDDEDLYQPIIDVPIPIELAPPPPTTQTETALGGSDGPMDAPGSIPAGEKVGNQEIMDLLKKLLAKMGGA</sequence>
<dbReference type="SMART" id="SM00338">
    <property type="entry name" value="BRLZ"/>
    <property type="match status" value="1"/>
</dbReference>
<reference evidence="3" key="1">
    <citation type="submission" date="2014-08" db="EMBL/GenBank/DDBJ databases">
        <authorList>
            <person name="Sharma Rahul"/>
            <person name="Thines Marco"/>
        </authorList>
    </citation>
    <scope>NUCLEOTIDE SEQUENCE</scope>
</reference>
<feature type="region of interest" description="Disordered" evidence="1">
    <location>
        <begin position="1"/>
        <end position="100"/>
    </location>
</feature>
<organism evidence="3">
    <name type="scientific">Phaffia rhodozyma</name>
    <name type="common">Yeast</name>
    <name type="synonym">Xanthophyllomyces dendrorhous</name>
    <dbReference type="NCBI Taxonomy" id="264483"/>
    <lineage>
        <taxon>Eukaryota</taxon>
        <taxon>Fungi</taxon>
        <taxon>Dikarya</taxon>
        <taxon>Basidiomycota</taxon>
        <taxon>Agaricomycotina</taxon>
        <taxon>Tremellomycetes</taxon>
        <taxon>Cystofilobasidiales</taxon>
        <taxon>Mrakiaceae</taxon>
        <taxon>Phaffia</taxon>
    </lineage>
</organism>
<feature type="domain" description="BZIP" evidence="2">
    <location>
        <begin position="349"/>
        <end position="410"/>
    </location>
</feature>
<evidence type="ECO:0000313" key="3">
    <source>
        <dbReference type="EMBL" id="CDZ97125.1"/>
    </source>
</evidence>
<feature type="compositionally biased region" description="Polar residues" evidence="1">
    <location>
        <begin position="217"/>
        <end position="241"/>
    </location>
</feature>
<dbReference type="AlphaFoldDB" id="A0A0F7SFP6"/>
<accession>A0A0F7SFP6</accession>